<dbReference type="STRING" id="195064.SAMN05421721_10467"/>
<dbReference type="Pfam" id="PF02643">
    <property type="entry name" value="DUF192"/>
    <property type="match status" value="1"/>
</dbReference>
<evidence type="ECO:0008006" key="3">
    <source>
        <dbReference type="Google" id="ProtNLM"/>
    </source>
</evidence>
<dbReference type="PANTHER" id="PTHR37953">
    <property type="entry name" value="UPF0127 PROTEIN MJ1496"/>
    <property type="match status" value="1"/>
</dbReference>
<dbReference type="Gene3D" id="2.60.120.1140">
    <property type="entry name" value="Protein of unknown function DUF192"/>
    <property type="match status" value="1"/>
</dbReference>
<sequence length="147" mass="16360">MGLGPLLWAGDPPGDAVAELPRIRIGIGGQTLTLEVAADAASRRRGLMFREHLPQDQGMLFVWPQAGRYGMWMRNTRIPLDVAFITGDLRIRHIATMVPHTTRLHQAPEPVRYALEVNAGWFARHGIRVGDRIPGLETALPGSRRVR</sequence>
<dbReference type="Proteomes" id="UP000199556">
    <property type="component" value="Unassembled WGS sequence"/>
</dbReference>
<keyword evidence="2" id="KW-1185">Reference proteome</keyword>
<dbReference type="PANTHER" id="PTHR37953:SF1">
    <property type="entry name" value="UPF0127 PROTEIN MJ1496"/>
    <property type="match status" value="1"/>
</dbReference>
<proteinExistence type="predicted"/>
<protein>
    <recommendedName>
        <fullName evidence="3">DUF192 domain-containing protein</fullName>
    </recommendedName>
</protein>
<dbReference type="InterPro" id="IPR038695">
    <property type="entry name" value="Saro_0823-like_sf"/>
</dbReference>
<name>A0A1I4QF00_ECTMO</name>
<dbReference type="AlphaFoldDB" id="A0A1I4QF00"/>
<evidence type="ECO:0000313" key="2">
    <source>
        <dbReference type="Proteomes" id="UP000199556"/>
    </source>
</evidence>
<dbReference type="EMBL" id="FOUO01000004">
    <property type="protein sequence ID" value="SFM38220.1"/>
    <property type="molecule type" value="Genomic_DNA"/>
</dbReference>
<dbReference type="InterPro" id="IPR003795">
    <property type="entry name" value="DUF192"/>
</dbReference>
<accession>A0A1I4QF00</accession>
<gene>
    <name evidence="1" type="ORF">SAMN05421721_10467</name>
</gene>
<evidence type="ECO:0000313" key="1">
    <source>
        <dbReference type="EMBL" id="SFM38220.1"/>
    </source>
</evidence>
<organism evidence="1 2">
    <name type="scientific">Ectothiorhodospira mobilis</name>
    <dbReference type="NCBI Taxonomy" id="195064"/>
    <lineage>
        <taxon>Bacteria</taxon>
        <taxon>Pseudomonadati</taxon>
        <taxon>Pseudomonadota</taxon>
        <taxon>Gammaproteobacteria</taxon>
        <taxon>Chromatiales</taxon>
        <taxon>Ectothiorhodospiraceae</taxon>
        <taxon>Ectothiorhodospira</taxon>
    </lineage>
</organism>
<reference evidence="1 2" key="1">
    <citation type="submission" date="2016-10" db="EMBL/GenBank/DDBJ databases">
        <authorList>
            <person name="de Groot N.N."/>
        </authorList>
    </citation>
    <scope>NUCLEOTIDE SEQUENCE [LARGE SCALE GENOMIC DNA]</scope>
    <source>
        <strain evidence="1 2">DSM 4180</strain>
    </source>
</reference>